<comment type="caution">
    <text evidence="2">The sequence shown here is derived from an EMBL/GenBank/DDBJ whole genome shotgun (WGS) entry which is preliminary data.</text>
</comment>
<organism evidence="2 3">
    <name type="scientific">Papaver atlanticum</name>
    <dbReference type="NCBI Taxonomy" id="357466"/>
    <lineage>
        <taxon>Eukaryota</taxon>
        <taxon>Viridiplantae</taxon>
        <taxon>Streptophyta</taxon>
        <taxon>Embryophyta</taxon>
        <taxon>Tracheophyta</taxon>
        <taxon>Spermatophyta</taxon>
        <taxon>Magnoliopsida</taxon>
        <taxon>Ranunculales</taxon>
        <taxon>Papaveraceae</taxon>
        <taxon>Papaveroideae</taxon>
        <taxon>Papaver</taxon>
    </lineage>
</organism>
<dbReference type="PANTHER" id="PTHR30540:SF6">
    <property type="entry name" value="POTASSIUM TRANSPORTER 2"/>
    <property type="match status" value="1"/>
</dbReference>
<dbReference type="GO" id="GO:0015079">
    <property type="term" value="F:potassium ion transmembrane transporter activity"/>
    <property type="evidence" value="ECO:0007669"/>
    <property type="project" value="InterPro"/>
</dbReference>
<gene>
    <name evidence="2" type="ORF">MKW98_009389</name>
</gene>
<name>A0AAD4RZ44_9MAGN</name>
<keyword evidence="3" id="KW-1185">Reference proteome</keyword>
<dbReference type="EMBL" id="JAJJMB010016680">
    <property type="protein sequence ID" value="KAI3845323.1"/>
    <property type="molecule type" value="Genomic_DNA"/>
</dbReference>
<proteinExistence type="predicted"/>
<dbReference type="GO" id="GO:0005886">
    <property type="term" value="C:plasma membrane"/>
    <property type="evidence" value="ECO:0007669"/>
    <property type="project" value="TreeGrafter"/>
</dbReference>
<evidence type="ECO:0000313" key="3">
    <source>
        <dbReference type="Proteomes" id="UP001202328"/>
    </source>
</evidence>
<keyword evidence="1" id="KW-0732">Signal</keyword>
<dbReference type="AlphaFoldDB" id="A0AAD4RZ44"/>
<evidence type="ECO:0000256" key="1">
    <source>
        <dbReference type="SAM" id="SignalP"/>
    </source>
</evidence>
<sequence>MLSLGRMCFRVFAIPAVILSFAMESCAESPQWFHFDLRSSREDCTSILRWHTYQSPPPAYEIEETVEPTSVSVGFETVESMTDVIEMEQTGLRRRVRFAIDNESERDERFETDVQLREKLEDLLAAQQAGSAFILGHSYLKVKHGSSIFKRATIDVGYNFLSKNCRGPDVVLRVPHVSSLEVGMVYIV</sequence>
<protein>
    <submittedName>
        <fullName evidence="2">Uncharacterized protein</fullName>
    </submittedName>
</protein>
<dbReference type="InterPro" id="IPR003855">
    <property type="entry name" value="K+_transporter"/>
</dbReference>
<accession>A0AAD4RZ44</accession>
<dbReference type="PANTHER" id="PTHR30540">
    <property type="entry name" value="OSMOTIC STRESS POTASSIUM TRANSPORTER"/>
    <property type="match status" value="1"/>
</dbReference>
<feature type="signal peptide" evidence="1">
    <location>
        <begin position="1"/>
        <end position="27"/>
    </location>
</feature>
<reference evidence="2" key="1">
    <citation type="submission" date="2022-04" db="EMBL/GenBank/DDBJ databases">
        <title>A functionally conserved STORR gene fusion in Papaver species that diverged 16.8 million years ago.</title>
        <authorList>
            <person name="Catania T."/>
        </authorList>
    </citation>
    <scope>NUCLEOTIDE SEQUENCE</scope>
    <source>
        <strain evidence="2">S-188037</strain>
    </source>
</reference>
<feature type="chain" id="PRO_5041980704" evidence="1">
    <location>
        <begin position="28"/>
        <end position="188"/>
    </location>
</feature>
<dbReference type="Proteomes" id="UP001202328">
    <property type="component" value="Unassembled WGS sequence"/>
</dbReference>
<evidence type="ECO:0000313" key="2">
    <source>
        <dbReference type="EMBL" id="KAI3845323.1"/>
    </source>
</evidence>